<dbReference type="InterPro" id="IPR011118">
    <property type="entry name" value="Tannase/feruloyl_esterase"/>
</dbReference>
<dbReference type="STRING" id="692275.M3ATZ5"/>
<dbReference type="PANTHER" id="PTHR33938">
    <property type="entry name" value="FERULOYL ESTERASE B-RELATED"/>
    <property type="match status" value="1"/>
</dbReference>
<keyword evidence="2" id="KW-0719">Serine esterase</keyword>
<proteinExistence type="inferred from homology"/>
<keyword evidence="4" id="KW-0732">Signal</keyword>
<keyword evidence="10" id="KW-1185">Reference proteome</keyword>
<evidence type="ECO:0000256" key="8">
    <source>
        <dbReference type="RuleBase" id="RU361238"/>
    </source>
</evidence>
<evidence type="ECO:0000256" key="7">
    <source>
        <dbReference type="ARBA" id="ARBA00023157"/>
    </source>
</evidence>
<dbReference type="Gene3D" id="3.40.50.1820">
    <property type="entry name" value="alpha/beta hydrolase"/>
    <property type="match status" value="1"/>
</dbReference>
<dbReference type="SUPFAM" id="SSF53474">
    <property type="entry name" value="alpha/beta-Hydrolases"/>
    <property type="match status" value="1"/>
</dbReference>
<dbReference type="InterPro" id="IPR029058">
    <property type="entry name" value="AB_hydrolase_fold"/>
</dbReference>
<dbReference type="OMA" id="YSYWDGC"/>
<evidence type="ECO:0000256" key="5">
    <source>
        <dbReference type="ARBA" id="ARBA00022801"/>
    </source>
</evidence>
<evidence type="ECO:0000256" key="1">
    <source>
        <dbReference type="ARBA" id="ARBA00006249"/>
    </source>
</evidence>
<dbReference type="EMBL" id="KB456270">
    <property type="protein sequence ID" value="EMF08944.1"/>
    <property type="molecule type" value="Genomic_DNA"/>
</dbReference>
<dbReference type="HOGENOM" id="CLU_014819_3_2_1"/>
<organism evidence="9 10">
    <name type="scientific">Sphaerulina musiva (strain SO2202)</name>
    <name type="common">Poplar stem canker fungus</name>
    <name type="synonym">Septoria musiva</name>
    <dbReference type="NCBI Taxonomy" id="692275"/>
    <lineage>
        <taxon>Eukaryota</taxon>
        <taxon>Fungi</taxon>
        <taxon>Dikarya</taxon>
        <taxon>Ascomycota</taxon>
        <taxon>Pezizomycotina</taxon>
        <taxon>Dothideomycetes</taxon>
        <taxon>Dothideomycetidae</taxon>
        <taxon>Mycosphaerellales</taxon>
        <taxon>Mycosphaerellaceae</taxon>
        <taxon>Sphaerulina</taxon>
    </lineage>
</organism>
<keyword evidence="6" id="KW-0106">Calcium</keyword>
<keyword evidence="5 8" id="KW-0378">Hydrolase</keyword>
<dbReference type="RefSeq" id="XP_016757065.1">
    <property type="nucleotide sequence ID" value="XM_016909239.1"/>
</dbReference>
<dbReference type="AlphaFoldDB" id="M3ATZ5"/>
<keyword evidence="3" id="KW-0479">Metal-binding</keyword>
<dbReference type="EC" id="3.1.1.-" evidence="8"/>
<dbReference type="GeneID" id="27906376"/>
<sequence>MPLVVQQTGPLSFCNVTVIYTHPGHDDSVRVNVWLPLEEKEWNGNFFGQGGGGYAAGTDGALAPALSMGYAAANGDAGHSWYENALDSSSWATKSPHNVNYHLLSMLGHRSLEELTLIAKHVTESYYGKKIKYSYWSGCSTGGRQGMVLAQRYPTLYQGIYAVAPAMNWVTFIVAEFYPQIVMKALNYYPAACELNAITAAAVEACDELDGVKDGIISAPGQCKFDPQTIVGQEYDCAGSTRKITTEAAKIASATWSGPKDPDTGKSIWFGLTPDASLPGLDPNFGGLASTTCNEDSTECKPRPFPVAADWIRNWLLKDPAYDLSTIDEEQFHNLLITSYQEYTSAINTADPDLRRFQKSGGKLLSWHGLHDQVISPNGTSSYHDRVAALVGPNVKDFFRHFEAPGVAHCFGGPGAYPTTGFQDLVRWVEHDEPVEELVGRNIPWPGTDRTKIRPFARILCPWPQVASYKGGDEASLSSFECRDGFDLSKVKKKEEGKAAKDEL</sequence>
<evidence type="ECO:0000256" key="3">
    <source>
        <dbReference type="ARBA" id="ARBA00022723"/>
    </source>
</evidence>
<dbReference type="GO" id="GO:0030600">
    <property type="term" value="F:feruloyl esterase activity"/>
    <property type="evidence" value="ECO:0007669"/>
    <property type="project" value="UniProtKB-ARBA"/>
</dbReference>
<accession>M3ATZ5</accession>
<dbReference type="Pfam" id="PF07519">
    <property type="entry name" value="Tannase"/>
    <property type="match status" value="1"/>
</dbReference>
<evidence type="ECO:0000256" key="4">
    <source>
        <dbReference type="ARBA" id="ARBA00022729"/>
    </source>
</evidence>
<reference evidence="9 10" key="1">
    <citation type="journal article" date="2012" name="PLoS Pathog.">
        <title>Diverse lifestyles and strategies of plant pathogenesis encoded in the genomes of eighteen Dothideomycetes fungi.</title>
        <authorList>
            <person name="Ohm R.A."/>
            <person name="Feau N."/>
            <person name="Henrissat B."/>
            <person name="Schoch C.L."/>
            <person name="Horwitz B.A."/>
            <person name="Barry K.W."/>
            <person name="Condon B.J."/>
            <person name="Copeland A.C."/>
            <person name="Dhillon B."/>
            <person name="Glaser F."/>
            <person name="Hesse C.N."/>
            <person name="Kosti I."/>
            <person name="LaButti K."/>
            <person name="Lindquist E.A."/>
            <person name="Lucas S."/>
            <person name="Salamov A.A."/>
            <person name="Bradshaw R.E."/>
            <person name="Ciuffetti L."/>
            <person name="Hamelin R.C."/>
            <person name="Kema G.H.J."/>
            <person name="Lawrence C."/>
            <person name="Scott J.A."/>
            <person name="Spatafora J.W."/>
            <person name="Turgeon B.G."/>
            <person name="de Wit P.J.G.M."/>
            <person name="Zhong S."/>
            <person name="Goodwin S.B."/>
            <person name="Grigoriev I.V."/>
        </authorList>
    </citation>
    <scope>NUCLEOTIDE SEQUENCE [LARGE SCALE GENOMIC DNA]</scope>
    <source>
        <strain evidence="9 10">SO2202</strain>
    </source>
</reference>
<gene>
    <name evidence="9" type="ORF">SEPMUDRAFT_52665</name>
</gene>
<keyword evidence="7" id="KW-1015">Disulfide bond</keyword>
<dbReference type="Proteomes" id="UP000016931">
    <property type="component" value="Unassembled WGS sequence"/>
</dbReference>
<evidence type="ECO:0000256" key="2">
    <source>
        <dbReference type="ARBA" id="ARBA00022487"/>
    </source>
</evidence>
<evidence type="ECO:0000313" key="10">
    <source>
        <dbReference type="Proteomes" id="UP000016931"/>
    </source>
</evidence>
<evidence type="ECO:0000313" key="9">
    <source>
        <dbReference type="EMBL" id="EMF08944.1"/>
    </source>
</evidence>
<name>M3ATZ5_SPHMS</name>
<dbReference type="PANTHER" id="PTHR33938:SF8">
    <property type="entry name" value="CARBOXYLIC ESTER HYDROLASE"/>
    <property type="match status" value="1"/>
</dbReference>
<evidence type="ECO:0000256" key="6">
    <source>
        <dbReference type="ARBA" id="ARBA00022837"/>
    </source>
</evidence>
<dbReference type="OrthoDB" id="3039123at2759"/>
<comment type="similarity">
    <text evidence="1 8">Belongs to the tannase family.</text>
</comment>
<dbReference type="eggNOG" id="ENOG502SH94">
    <property type="taxonomic scope" value="Eukaryota"/>
</dbReference>
<dbReference type="GO" id="GO:0046872">
    <property type="term" value="F:metal ion binding"/>
    <property type="evidence" value="ECO:0007669"/>
    <property type="project" value="UniProtKB-KW"/>
</dbReference>
<protein>
    <recommendedName>
        <fullName evidence="8">Carboxylic ester hydrolase</fullName>
        <ecNumber evidence="8">3.1.1.-</ecNumber>
    </recommendedName>
</protein>